<evidence type="ECO:0000259" key="3">
    <source>
        <dbReference type="PROSITE" id="PS50853"/>
    </source>
</evidence>
<feature type="chain" id="PRO_5045309385" evidence="2">
    <location>
        <begin position="31"/>
        <end position="952"/>
    </location>
</feature>
<feature type="domain" description="Fibronectin type-III" evidence="3">
    <location>
        <begin position="709"/>
        <end position="797"/>
    </location>
</feature>
<keyword evidence="2" id="KW-0732">Signal</keyword>
<keyword evidence="1" id="KW-0812">Transmembrane</keyword>
<name>A0ABZ2J2U7_9CHLR</name>
<evidence type="ECO:0000313" key="5">
    <source>
        <dbReference type="Proteomes" id="UP001375370"/>
    </source>
</evidence>
<dbReference type="InterPro" id="IPR013783">
    <property type="entry name" value="Ig-like_fold"/>
</dbReference>
<reference evidence="4 5" key="1">
    <citation type="submission" date="2024-03" db="EMBL/GenBank/DDBJ databases">
        <title>A Dehalogenimonas Isolated from Estuarine Sediments Dihaloeliminates Chlorinated Alkanes.</title>
        <authorList>
            <person name="Yang Y."/>
            <person name="Wang H."/>
        </authorList>
    </citation>
    <scope>NUCLEOTIDE SEQUENCE [LARGE SCALE GENOMIC DNA]</scope>
    <source>
        <strain evidence="4 5">W</strain>
    </source>
</reference>
<keyword evidence="1" id="KW-1133">Transmembrane helix</keyword>
<dbReference type="SUPFAM" id="SSF49265">
    <property type="entry name" value="Fibronectin type III"/>
    <property type="match status" value="1"/>
</dbReference>
<dbReference type="RefSeq" id="WP_338736740.1">
    <property type="nucleotide sequence ID" value="NZ_CP146612.1"/>
</dbReference>
<organism evidence="4 5">
    <name type="scientific">Candidatus Dehalogenimonas loeffleri</name>
    <dbReference type="NCBI Taxonomy" id="3127115"/>
    <lineage>
        <taxon>Bacteria</taxon>
        <taxon>Bacillati</taxon>
        <taxon>Chloroflexota</taxon>
        <taxon>Dehalococcoidia</taxon>
        <taxon>Dehalococcoidales</taxon>
        <taxon>Dehalococcoidaceae</taxon>
        <taxon>Dehalogenimonas</taxon>
    </lineage>
</organism>
<keyword evidence="5" id="KW-1185">Reference proteome</keyword>
<dbReference type="InterPro" id="IPR015943">
    <property type="entry name" value="WD40/YVTN_repeat-like_dom_sf"/>
</dbReference>
<protein>
    <submittedName>
        <fullName evidence="4">Fibronectin type III domain-containing protein</fullName>
    </submittedName>
</protein>
<dbReference type="CDD" id="cd00063">
    <property type="entry name" value="FN3"/>
    <property type="match status" value="1"/>
</dbReference>
<dbReference type="InterPro" id="IPR015914">
    <property type="entry name" value="PAPs_N"/>
</dbReference>
<dbReference type="SUPFAM" id="SSF110296">
    <property type="entry name" value="Oligoxyloglucan reducing end-specific cellobiohydrolase"/>
    <property type="match status" value="2"/>
</dbReference>
<dbReference type="InterPro" id="IPR011044">
    <property type="entry name" value="Quino_amine_DH_bsu"/>
</dbReference>
<feature type="transmembrane region" description="Helical" evidence="1">
    <location>
        <begin position="923"/>
        <end position="946"/>
    </location>
</feature>
<dbReference type="SUPFAM" id="SSF50969">
    <property type="entry name" value="YVTN repeat-like/Quinoprotein amine dehydrogenase"/>
    <property type="match status" value="1"/>
</dbReference>
<dbReference type="Gene3D" id="2.130.10.10">
    <property type="entry name" value="YVTN repeat-like/Quinoprotein amine dehydrogenase"/>
    <property type="match status" value="2"/>
</dbReference>
<dbReference type="CDD" id="cd15482">
    <property type="entry name" value="Sialidase_non-viral"/>
    <property type="match status" value="1"/>
</dbReference>
<dbReference type="InterPro" id="IPR036116">
    <property type="entry name" value="FN3_sf"/>
</dbReference>
<dbReference type="Pfam" id="PF16656">
    <property type="entry name" value="Pur_ac_phosph_N"/>
    <property type="match status" value="1"/>
</dbReference>
<sequence length="952" mass="100676">MKTTSFTRLAASLLLSLTFLLIPNPHPSAAADARWSEIPLPRTEAAGGWALAPGTDVTHLTTDQYGRLYAWVTGDGGGLFRTNTSDDKFTRVYASINIPVALNITAEGHIYYATETAVFRSIDDGGTFQQIASQPGGPDKQVTGMSIYRRAQGNLIAVSVTDTAPGMSGGVYLYDETAFSGSWIDTGIGSYDALDVSFSPTFETDRTLLALATDGNDTFIMVFNAGIWGQTELKHDDTASVTAIAGNLVLPEDFALLNNAQFYVGIDSGDADKGGVWLGFYQAGPQLPVVFPIASNLNEDFTCMSVRGLSGSYSLTGGTASGNVYNSADGGINWQTAVRNPAGDSISALTDLGGTVYAASSGAGSGIYKSVDQGSTWLPTALIDQNGAGTLVKVLPSPNYASDQTLYVLGFNSGHTLWLTENAGLSWQMILDAGEYGISEVPQITITDSGSLYILAQTSGNGICLISDNKGTTFEVLDLPVPINNSSRLAVENTNQLIFSTDDGTLAQVWHRDAQFFTPVAAGDQRITALELSPAFTTDQTLVATADDGKVLISTNAGVTFTSLPDLPLSGEIRLVFDPDFSTSGKIYAANDSLDKGIHRFTIGGTDWDRLDSGLPADTLISGLAVTRDNIIYASSYTEISDTTGGLIRALSDDASWFLTRAGLPDGATLEGIAVIGRQIWTLDTTNQRIMTYTDTLAEPVQLTSPTAAAGGLGDFSSGAISGINLKWQSISGAGSYEWQVNDSTGMSSPLFEDTTTALTAKLNNLEPNTTYYWRVRAATPVPGPWSDKWSFTTALGGTFTVPELITPAPGAVDLGLRPIFQWRPVSDADTYDLMVATDSGFAGIIINQTAIAGNAWQSETSLEAGKTYYWKVRAVSTATNSAWSAVSGFAVAPPVAVPEPPQPTPTVTTTVPQGLEMAIPEWLGLTLAGMGGAIVLLLLVLAVTVRNRRVL</sequence>
<gene>
    <name evidence="4" type="ORF">V8247_05005</name>
</gene>
<dbReference type="Proteomes" id="UP001375370">
    <property type="component" value="Chromosome"/>
</dbReference>
<accession>A0ABZ2J2U7</accession>
<evidence type="ECO:0000256" key="1">
    <source>
        <dbReference type="SAM" id="Phobius"/>
    </source>
</evidence>
<evidence type="ECO:0000313" key="4">
    <source>
        <dbReference type="EMBL" id="WWX24628.1"/>
    </source>
</evidence>
<proteinExistence type="predicted"/>
<dbReference type="InterPro" id="IPR003961">
    <property type="entry name" value="FN3_dom"/>
</dbReference>
<keyword evidence="1" id="KW-0472">Membrane</keyword>
<evidence type="ECO:0000256" key="2">
    <source>
        <dbReference type="SAM" id="SignalP"/>
    </source>
</evidence>
<dbReference type="PROSITE" id="PS50853">
    <property type="entry name" value="FN3"/>
    <property type="match status" value="1"/>
</dbReference>
<dbReference type="EMBL" id="CP146612">
    <property type="protein sequence ID" value="WWX24628.1"/>
    <property type="molecule type" value="Genomic_DNA"/>
</dbReference>
<dbReference type="Gene3D" id="2.60.40.10">
    <property type="entry name" value="Immunoglobulins"/>
    <property type="match status" value="2"/>
</dbReference>
<feature type="signal peptide" evidence="2">
    <location>
        <begin position="1"/>
        <end position="30"/>
    </location>
</feature>